<dbReference type="RefSeq" id="WP_345103292.1">
    <property type="nucleotide sequence ID" value="NZ_BAABCV010000006.1"/>
</dbReference>
<feature type="domain" description="GIY-YIG" evidence="2">
    <location>
        <begin position="4"/>
        <end position="82"/>
    </location>
</feature>
<evidence type="ECO:0000313" key="4">
    <source>
        <dbReference type="Proteomes" id="UP001500841"/>
    </source>
</evidence>
<dbReference type="Proteomes" id="UP001500841">
    <property type="component" value="Unassembled WGS sequence"/>
</dbReference>
<dbReference type="InterPro" id="IPR000305">
    <property type="entry name" value="GIY-YIG_endonuc"/>
</dbReference>
<sequence length="100" mass="12214">MWNYNFYVYITTNPIKTALYIEVTNDLSRRLFEHTENKGNKSTYAGKYYCHNLIYYEHFTNINHAIEREKEIKKWSRKKKIDLIASINPTWRFLNQEISE</sequence>
<dbReference type="PROSITE" id="PS50164">
    <property type="entry name" value="GIY_YIG"/>
    <property type="match status" value="1"/>
</dbReference>
<comment type="caution">
    <text evidence="3">The sequence shown here is derived from an EMBL/GenBank/DDBJ whole genome shotgun (WGS) entry which is preliminary data.</text>
</comment>
<protein>
    <submittedName>
        <fullName evidence="3">GIY-YIG nuclease family protein</fullName>
    </submittedName>
</protein>
<dbReference type="InterPro" id="IPR035901">
    <property type="entry name" value="GIY-YIG_endonuc_sf"/>
</dbReference>
<dbReference type="Pfam" id="PF01541">
    <property type="entry name" value="GIY-YIG"/>
    <property type="match status" value="1"/>
</dbReference>
<keyword evidence="4" id="KW-1185">Reference proteome</keyword>
<dbReference type="CDD" id="cd10448">
    <property type="entry name" value="GIY-YIG_unchar_3"/>
    <property type="match status" value="1"/>
</dbReference>
<proteinExistence type="inferred from homology"/>
<dbReference type="SUPFAM" id="SSF82771">
    <property type="entry name" value="GIY-YIG endonuclease"/>
    <property type="match status" value="1"/>
</dbReference>
<reference evidence="4" key="1">
    <citation type="journal article" date="2019" name="Int. J. Syst. Evol. Microbiol.">
        <title>The Global Catalogue of Microorganisms (GCM) 10K type strain sequencing project: providing services to taxonomists for standard genome sequencing and annotation.</title>
        <authorList>
            <consortium name="The Broad Institute Genomics Platform"/>
            <consortium name="The Broad Institute Genome Sequencing Center for Infectious Disease"/>
            <person name="Wu L."/>
            <person name="Ma J."/>
        </authorList>
    </citation>
    <scope>NUCLEOTIDE SEQUENCE [LARGE SCALE GENOMIC DNA]</scope>
    <source>
        <strain evidence="4">JCM 17085</strain>
    </source>
</reference>
<dbReference type="PANTHER" id="PTHR34477">
    <property type="entry name" value="UPF0213 PROTEIN YHBQ"/>
    <property type="match status" value="1"/>
</dbReference>
<evidence type="ECO:0000259" key="2">
    <source>
        <dbReference type="PROSITE" id="PS50164"/>
    </source>
</evidence>
<dbReference type="Gene3D" id="3.40.1440.10">
    <property type="entry name" value="GIY-YIG endonuclease"/>
    <property type="match status" value="1"/>
</dbReference>
<gene>
    <name evidence="3" type="ORF">GCM10022392_18850</name>
</gene>
<evidence type="ECO:0000256" key="1">
    <source>
        <dbReference type="ARBA" id="ARBA00007435"/>
    </source>
</evidence>
<dbReference type="PANTHER" id="PTHR34477:SF5">
    <property type="entry name" value="BSL5627 PROTEIN"/>
    <property type="match status" value="1"/>
</dbReference>
<organism evidence="3 4">
    <name type="scientific">Mucilaginibacter panaciglaebae</name>
    <dbReference type="NCBI Taxonomy" id="502331"/>
    <lineage>
        <taxon>Bacteria</taxon>
        <taxon>Pseudomonadati</taxon>
        <taxon>Bacteroidota</taxon>
        <taxon>Sphingobacteriia</taxon>
        <taxon>Sphingobacteriales</taxon>
        <taxon>Sphingobacteriaceae</taxon>
        <taxon>Mucilaginibacter</taxon>
    </lineage>
</organism>
<dbReference type="EMBL" id="BAABCV010000006">
    <property type="protein sequence ID" value="GAA4095951.1"/>
    <property type="molecule type" value="Genomic_DNA"/>
</dbReference>
<evidence type="ECO:0000313" key="3">
    <source>
        <dbReference type="EMBL" id="GAA4095951.1"/>
    </source>
</evidence>
<accession>A0ABP7WTI5</accession>
<dbReference type="InterPro" id="IPR050190">
    <property type="entry name" value="UPF0213_domain"/>
</dbReference>
<name>A0ABP7WTI5_9SPHI</name>
<comment type="similarity">
    <text evidence="1">Belongs to the UPF0213 family.</text>
</comment>